<evidence type="ECO:0000313" key="2">
    <source>
        <dbReference type="EMBL" id="CAA3033173.1"/>
    </source>
</evidence>
<protein>
    <recommendedName>
        <fullName evidence="4">Secreted protein</fullName>
    </recommendedName>
</protein>
<feature type="non-terminal residue" evidence="2">
    <location>
        <position position="1"/>
    </location>
</feature>
<feature type="chain" id="PRO_5035759171" description="Secreted protein" evidence="1">
    <location>
        <begin position="21"/>
        <end position="79"/>
    </location>
</feature>
<sequence>MYSTAVCCTAVMLYTVLVAARPSNGSLELMYRTGEIPPKAAAASPLGAVFFKQTEVSGVSPEKGPAASPLDAVFSRLTE</sequence>
<dbReference type="AlphaFoldDB" id="A0A8S0VM33"/>
<accession>A0A8S0VM33</accession>
<evidence type="ECO:0008006" key="4">
    <source>
        <dbReference type="Google" id="ProtNLM"/>
    </source>
</evidence>
<dbReference type="Proteomes" id="UP000594638">
    <property type="component" value="Unassembled WGS sequence"/>
</dbReference>
<dbReference type="Gramene" id="OE9A018821T1">
    <property type="protein sequence ID" value="OE9A018821C1"/>
    <property type="gene ID" value="OE9A018821"/>
</dbReference>
<gene>
    <name evidence="2" type="ORF">OLEA9_A018821</name>
</gene>
<feature type="signal peptide" evidence="1">
    <location>
        <begin position="1"/>
        <end position="20"/>
    </location>
</feature>
<evidence type="ECO:0000313" key="3">
    <source>
        <dbReference type="Proteomes" id="UP000594638"/>
    </source>
</evidence>
<name>A0A8S0VM33_OLEEU</name>
<proteinExistence type="predicted"/>
<evidence type="ECO:0000256" key="1">
    <source>
        <dbReference type="SAM" id="SignalP"/>
    </source>
</evidence>
<comment type="caution">
    <text evidence="2">The sequence shown here is derived from an EMBL/GenBank/DDBJ whole genome shotgun (WGS) entry which is preliminary data.</text>
</comment>
<dbReference type="EMBL" id="CACTIH010009931">
    <property type="protein sequence ID" value="CAA3033173.1"/>
    <property type="molecule type" value="Genomic_DNA"/>
</dbReference>
<organism evidence="2 3">
    <name type="scientific">Olea europaea subsp. europaea</name>
    <dbReference type="NCBI Taxonomy" id="158383"/>
    <lineage>
        <taxon>Eukaryota</taxon>
        <taxon>Viridiplantae</taxon>
        <taxon>Streptophyta</taxon>
        <taxon>Embryophyta</taxon>
        <taxon>Tracheophyta</taxon>
        <taxon>Spermatophyta</taxon>
        <taxon>Magnoliopsida</taxon>
        <taxon>eudicotyledons</taxon>
        <taxon>Gunneridae</taxon>
        <taxon>Pentapetalae</taxon>
        <taxon>asterids</taxon>
        <taxon>lamiids</taxon>
        <taxon>Lamiales</taxon>
        <taxon>Oleaceae</taxon>
        <taxon>Oleeae</taxon>
        <taxon>Olea</taxon>
    </lineage>
</organism>
<keyword evidence="3" id="KW-1185">Reference proteome</keyword>
<reference evidence="2 3" key="1">
    <citation type="submission" date="2019-12" db="EMBL/GenBank/DDBJ databases">
        <authorList>
            <person name="Alioto T."/>
            <person name="Alioto T."/>
            <person name="Gomez Garrido J."/>
        </authorList>
    </citation>
    <scope>NUCLEOTIDE SEQUENCE [LARGE SCALE GENOMIC DNA]</scope>
</reference>
<keyword evidence="1" id="KW-0732">Signal</keyword>